<evidence type="ECO:0000313" key="1">
    <source>
        <dbReference type="EMBL" id="AXA21578.1"/>
    </source>
</evidence>
<organism evidence="1 2">
    <name type="scientific">Actinobacillus pleuropneumoniae</name>
    <name type="common">Haemophilus pleuropneumoniae</name>
    <dbReference type="NCBI Taxonomy" id="715"/>
    <lineage>
        <taxon>Bacteria</taxon>
        <taxon>Pseudomonadati</taxon>
        <taxon>Pseudomonadota</taxon>
        <taxon>Gammaproteobacteria</taxon>
        <taxon>Pasteurellales</taxon>
        <taxon>Pasteurellaceae</taxon>
        <taxon>Actinobacillus</taxon>
    </lineage>
</organism>
<dbReference type="RefSeq" id="WP_005597927.1">
    <property type="nucleotide sequence ID" value="NZ_CBDBSU010000004.1"/>
</dbReference>
<protein>
    <submittedName>
        <fullName evidence="1">SIR2 family protein</fullName>
    </submittedName>
</protein>
<reference evidence="2" key="2">
    <citation type="submission" date="2018-06" db="EMBL/GenBank/DDBJ databases">
        <title>Complete genome sequence of Actinobacillus pleuropneumoniae serotype 1 strain S4074 obtained by Oxford Nanopore and Illumina sequencing technologies.</title>
        <authorList>
            <person name="Dona V."/>
            <person name="Perreten V."/>
        </authorList>
    </citation>
    <scope>NUCLEOTIDE SEQUENCE [LARGE SCALE GENOMIC DNA]</scope>
    <source>
        <strain evidence="2">S4074</strain>
    </source>
</reference>
<evidence type="ECO:0000313" key="2">
    <source>
        <dbReference type="Proteomes" id="UP000251823"/>
    </source>
</evidence>
<keyword evidence="2" id="KW-1185">Reference proteome</keyword>
<dbReference type="Pfam" id="PF13289">
    <property type="entry name" value="SIR2_2"/>
    <property type="match status" value="1"/>
</dbReference>
<name>A0ABM6X5A8_ACTPL</name>
<dbReference type="GeneID" id="48599305"/>
<proteinExistence type="predicted"/>
<gene>
    <name evidence="1" type="ORF">DRF63_05875</name>
</gene>
<accession>A0ABM6X5A8</accession>
<reference evidence="1 2" key="1">
    <citation type="journal article" date="2018" name="Int J Genomics">
        <title>Comparative Genomics of the First and Complete Genome of "Actinobacillus porcitonsillarum" Supports the Novel Species Hypothesis.</title>
        <authorList>
            <person name="Dona V."/>
            <person name="Perreten V."/>
        </authorList>
    </citation>
    <scope>NUCLEOTIDE SEQUENCE [LARGE SCALE GENOMIC DNA]</scope>
    <source>
        <strain evidence="1 2">S4074</strain>
    </source>
</reference>
<dbReference type="Proteomes" id="UP000251823">
    <property type="component" value="Chromosome"/>
</dbReference>
<dbReference type="EMBL" id="CP030753">
    <property type="protein sequence ID" value="AXA21578.1"/>
    <property type="molecule type" value="Genomic_DNA"/>
</dbReference>
<sequence>MDIKFLSSDITEKEPISIELASQDDKQKEYKALLQKCLNQILDAENIIVLAGSGTSLTFNSESEHVAPSMTDLWHACRQMDEKIFYDIRSYIEYDKVAGTRQDNDGNEQVNQDIELFLSRCDTFLTLQNLSDGKLEQLAKFIKDAKEKILEATDFTEKITCPQSWECHNKLLRVLGKRQAKQKRLKIFTTNYDLAFETAASNIGMTVIDGFEYSIPYRFNPSWFHYDIVHRSQSNDKSTSYLSNVFHLYKIHGSVDWIRTEQGIQKRRNEKQHGEPVIIYPSSNKYQTSYESPYLDMVSHFLNAIQQPKTAILCLGFGFNDKHINNAITMALRTNPELLLMVGTRSLFDKEGSFNDEIRSLLMNAVKAGDSRISLVDSDFSKFVDQLPDRSKPTPEENIFKIFQGLTMGVNHE</sequence>